<comment type="caution">
    <text evidence="2">The sequence shown here is derived from an EMBL/GenBank/DDBJ whole genome shotgun (WGS) entry which is preliminary data.</text>
</comment>
<reference evidence="2 3" key="1">
    <citation type="submission" date="2016-03" db="EMBL/GenBank/DDBJ databases">
        <authorList>
            <person name="Ploux O."/>
        </authorList>
    </citation>
    <scope>NUCLEOTIDE SEQUENCE [LARGE SCALE GENOMIC DNA]</scope>
    <source>
        <strain evidence="2 3">R0</strain>
    </source>
</reference>
<protein>
    <submittedName>
        <fullName evidence="2">Uncharacterized protein</fullName>
    </submittedName>
</protein>
<dbReference type="RefSeq" id="WP_061836788.1">
    <property type="nucleotide sequence ID" value="NZ_LUKE01000006.1"/>
</dbReference>
<proteinExistence type="predicted"/>
<evidence type="ECO:0000313" key="2">
    <source>
        <dbReference type="EMBL" id="KYG61706.1"/>
    </source>
</evidence>
<name>A0A150WF95_BDEBC</name>
<sequence>MIGILIASLMMFGLAQAENRAEKSEEKDEVSSSSSEESSKEERDKKAKEDKAAERFRAQQSIQRALRDQGQAHGPIAPTTPAQPPTKSK</sequence>
<feature type="compositionally biased region" description="Basic and acidic residues" evidence="1">
    <location>
        <begin position="37"/>
        <end position="57"/>
    </location>
</feature>
<accession>A0A150WF95</accession>
<dbReference type="EMBL" id="LUKE01000006">
    <property type="protein sequence ID" value="KYG61706.1"/>
    <property type="molecule type" value="Genomic_DNA"/>
</dbReference>
<evidence type="ECO:0000313" key="3">
    <source>
        <dbReference type="Proteomes" id="UP000075320"/>
    </source>
</evidence>
<feature type="compositionally biased region" description="Basic and acidic residues" evidence="1">
    <location>
        <begin position="19"/>
        <end position="30"/>
    </location>
</feature>
<keyword evidence="3" id="KW-1185">Reference proteome</keyword>
<gene>
    <name evidence="2" type="ORF">AZI86_18625</name>
</gene>
<feature type="region of interest" description="Disordered" evidence="1">
    <location>
        <begin position="18"/>
        <end position="89"/>
    </location>
</feature>
<dbReference type="AlphaFoldDB" id="A0A150WF95"/>
<evidence type="ECO:0000256" key="1">
    <source>
        <dbReference type="SAM" id="MobiDB-lite"/>
    </source>
</evidence>
<dbReference type="Proteomes" id="UP000075320">
    <property type="component" value="Unassembled WGS sequence"/>
</dbReference>
<organism evidence="2 3">
    <name type="scientific">Bdellovibrio bacteriovorus</name>
    <dbReference type="NCBI Taxonomy" id="959"/>
    <lineage>
        <taxon>Bacteria</taxon>
        <taxon>Pseudomonadati</taxon>
        <taxon>Bdellovibrionota</taxon>
        <taxon>Bdellovibrionia</taxon>
        <taxon>Bdellovibrionales</taxon>
        <taxon>Pseudobdellovibrionaceae</taxon>
        <taxon>Bdellovibrio</taxon>
    </lineage>
</organism>